<evidence type="ECO:0000259" key="2">
    <source>
        <dbReference type="PROSITE" id="PS50106"/>
    </source>
</evidence>
<organism evidence="4 5">
    <name type="scientific">Durusdinium trenchii</name>
    <dbReference type="NCBI Taxonomy" id="1381693"/>
    <lineage>
        <taxon>Eukaryota</taxon>
        <taxon>Sar</taxon>
        <taxon>Alveolata</taxon>
        <taxon>Dinophyceae</taxon>
        <taxon>Suessiales</taxon>
        <taxon>Symbiodiniaceae</taxon>
        <taxon>Durusdinium</taxon>
    </lineage>
</organism>
<proteinExistence type="predicted"/>
<protein>
    <recommendedName>
        <fullName evidence="2">PDZ domain-containing protein</fullName>
    </recommendedName>
</protein>
<feature type="domain" description="PDZ" evidence="2">
    <location>
        <begin position="77"/>
        <end position="128"/>
    </location>
</feature>
<dbReference type="SUPFAM" id="SSF52833">
    <property type="entry name" value="Thioredoxin-like"/>
    <property type="match status" value="1"/>
</dbReference>
<dbReference type="SUPFAM" id="SSF50156">
    <property type="entry name" value="PDZ domain-like"/>
    <property type="match status" value="1"/>
</dbReference>
<dbReference type="PROSITE" id="PS51354">
    <property type="entry name" value="GLUTAREDOXIN_2"/>
    <property type="match status" value="1"/>
</dbReference>
<name>A0ABP0KNV7_9DINO</name>
<sequence length="287" mass="30942">MGSSRVGFERGHHKLADMRRYSARYRSMSFFVPAVLCFVLTSIGSFAFCSLNNQRRSTQSKLTRYATQGSGEVEEVCIEMKEALNGKIGVAIQSGRRTVSRLAHKDAALMGWRVGDVIVEVNGKPVKDNEAVKAAVTEALQRHSAGEAMRFVVRRLKAPVDRSCGMMRMTPGTGGELTMSMLDLTQSLLGSVQVVLFLDGTIKAPNTELSAGAVKALLKTGLAFKAIDCNDEKYNPGVKAAIQELTGQQVPQLFAGGQRVANGQEIQEMDQASLLDKLSALGAVEAA</sequence>
<dbReference type="PROSITE" id="PS50106">
    <property type="entry name" value="PDZ"/>
    <property type="match status" value="1"/>
</dbReference>
<dbReference type="InterPro" id="IPR001478">
    <property type="entry name" value="PDZ"/>
</dbReference>
<evidence type="ECO:0000313" key="4">
    <source>
        <dbReference type="EMBL" id="CAK9028559.1"/>
    </source>
</evidence>
<keyword evidence="1" id="KW-1133">Transmembrane helix</keyword>
<keyword evidence="1" id="KW-0472">Membrane</keyword>
<dbReference type="EMBL" id="CAXAMN010009413">
    <property type="protein sequence ID" value="CAK9028559.1"/>
    <property type="molecule type" value="Genomic_DNA"/>
</dbReference>
<feature type="transmembrane region" description="Helical" evidence="1">
    <location>
        <begin position="28"/>
        <end position="48"/>
    </location>
</feature>
<dbReference type="Gene3D" id="2.30.42.10">
    <property type="match status" value="1"/>
</dbReference>
<keyword evidence="5" id="KW-1185">Reference proteome</keyword>
<evidence type="ECO:0000313" key="3">
    <source>
        <dbReference type="EMBL" id="CAK9028532.1"/>
    </source>
</evidence>
<dbReference type="Gene3D" id="3.40.30.10">
    <property type="entry name" value="Glutaredoxin"/>
    <property type="match status" value="1"/>
</dbReference>
<keyword evidence="1" id="KW-0812">Transmembrane</keyword>
<dbReference type="InterPro" id="IPR036249">
    <property type="entry name" value="Thioredoxin-like_sf"/>
</dbReference>
<dbReference type="InterPro" id="IPR036034">
    <property type="entry name" value="PDZ_sf"/>
</dbReference>
<evidence type="ECO:0000256" key="1">
    <source>
        <dbReference type="SAM" id="Phobius"/>
    </source>
</evidence>
<dbReference type="EMBL" id="CAXAMN010009402">
    <property type="protein sequence ID" value="CAK9028532.1"/>
    <property type="molecule type" value="Genomic_DNA"/>
</dbReference>
<dbReference type="Proteomes" id="UP001642484">
    <property type="component" value="Unassembled WGS sequence"/>
</dbReference>
<reference evidence="4 5" key="1">
    <citation type="submission" date="2024-02" db="EMBL/GenBank/DDBJ databases">
        <authorList>
            <person name="Chen Y."/>
            <person name="Shah S."/>
            <person name="Dougan E. K."/>
            <person name="Thang M."/>
            <person name="Chan C."/>
        </authorList>
    </citation>
    <scope>NUCLEOTIDE SEQUENCE [LARGE SCALE GENOMIC DNA]</scope>
</reference>
<comment type="caution">
    <text evidence="4">The sequence shown here is derived from an EMBL/GenBank/DDBJ whole genome shotgun (WGS) entry which is preliminary data.</text>
</comment>
<evidence type="ECO:0000313" key="5">
    <source>
        <dbReference type="Proteomes" id="UP001642484"/>
    </source>
</evidence>
<accession>A0ABP0KNV7</accession>
<gene>
    <name evidence="3" type="ORF">CCMP2556_LOCUS17145</name>
    <name evidence="4" type="ORF">CCMP2556_LOCUS17152</name>
</gene>